<name>A0A8H7UUJ7_9FUNG</name>
<keyword evidence="8" id="KW-1185">Reference proteome</keyword>
<keyword evidence="4" id="KW-0539">Nucleus</keyword>
<evidence type="ECO:0000256" key="2">
    <source>
        <dbReference type="ARBA" id="ARBA00023125"/>
    </source>
</evidence>
<accession>A0A8H7UUJ7</accession>
<protein>
    <submittedName>
        <fullName evidence="7">Uncharacterized protein</fullName>
    </submittedName>
</protein>
<dbReference type="InterPro" id="IPR051575">
    <property type="entry name" value="Myb-like_DNA-bd"/>
</dbReference>
<dbReference type="SMART" id="SM00717">
    <property type="entry name" value="SANT"/>
    <property type="match status" value="5"/>
</dbReference>
<evidence type="ECO:0000256" key="3">
    <source>
        <dbReference type="ARBA" id="ARBA00023163"/>
    </source>
</evidence>
<keyword evidence="3" id="KW-0804">Transcription</keyword>
<keyword evidence="2" id="KW-0238">DNA-binding</keyword>
<dbReference type="InterPro" id="IPR017930">
    <property type="entry name" value="Myb_dom"/>
</dbReference>
<evidence type="ECO:0000259" key="6">
    <source>
        <dbReference type="PROSITE" id="PS51294"/>
    </source>
</evidence>
<evidence type="ECO:0000313" key="8">
    <source>
        <dbReference type="Proteomes" id="UP000603453"/>
    </source>
</evidence>
<feature type="domain" description="HTH myb-type" evidence="6">
    <location>
        <begin position="234"/>
        <end position="284"/>
    </location>
</feature>
<dbReference type="PROSITE" id="PS50090">
    <property type="entry name" value="MYB_LIKE"/>
    <property type="match status" value="3"/>
</dbReference>
<sequence length="361" mass="42621">MLKQACKSFLSKKSFQQGEINTLCCRLGLLKFYTTTTKPHVSERDQDLNDVYKHLSPAELLRQEAQKVEVECFLRPRCLWLEEEDAKIIKMVNDLGKRWTFISKHFVDRPPSTLMNRYSLLTDGKGRGPWTEEEVKQLKALGNHRSPDEIDNWQEIQAKLPVFRPLFLIKQKYTYSLNPVIKFGHWSQEESDKLERLITKYGENEISMVAQLMGTRTKRQCLERWRWQMASVKKGRFSPEEDRKIIQAVQKYGENFAVVAKVIDSDRTARHISQHYRNILAPDIDRSPWTPEEQLRLYQVCLKNNKNMITTKKELGSRRAIRDLWNHFNAQKKYEEASTSINTDHFERAQELQKEDEKITV</sequence>
<dbReference type="Pfam" id="PF13921">
    <property type="entry name" value="Myb_DNA-bind_6"/>
    <property type="match status" value="2"/>
</dbReference>
<dbReference type="PANTHER" id="PTHR46621:SF1">
    <property type="entry name" value="SNRNA-ACTIVATING PROTEIN COMPLEX SUBUNIT 4"/>
    <property type="match status" value="1"/>
</dbReference>
<evidence type="ECO:0000256" key="4">
    <source>
        <dbReference type="ARBA" id="ARBA00023242"/>
    </source>
</evidence>
<dbReference type="PANTHER" id="PTHR46621">
    <property type="entry name" value="SNRNA-ACTIVATING PROTEIN COMPLEX SUBUNIT 4"/>
    <property type="match status" value="1"/>
</dbReference>
<dbReference type="InterPro" id="IPR001005">
    <property type="entry name" value="SANT/Myb"/>
</dbReference>
<organism evidence="7 8">
    <name type="scientific">Mucor saturninus</name>
    <dbReference type="NCBI Taxonomy" id="64648"/>
    <lineage>
        <taxon>Eukaryota</taxon>
        <taxon>Fungi</taxon>
        <taxon>Fungi incertae sedis</taxon>
        <taxon>Mucoromycota</taxon>
        <taxon>Mucoromycotina</taxon>
        <taxon>Mucoromycetes</taxon>
        <taxon>Mucorales</taxon>
        <taxon>Mucorineae</taxon>
        <taxon>Mucoraceae</taxon>
        <taxon>Mucor</taxon>
    </lineage>
</organism>
<reference evidence="7" key="1">
    <citation type="submission" date="2020-12" db="EMBL/GenBank/DDBJ databases">
        <title>Metabolic potential, ecology and presence of endohyphal bacteria is reflected in genomic diversity of Mucoromycotina.</title>
        <authorList>
            <person name="Muszewska A."/>
            <person name="Okrasinska A."/>
            <person name="Steczkiewicz K."/>
            <person name="Drgas O."/>
            <person name="Orlowska M."/>
            <person name="Perlinska-Lenart U."/>
            <person name="Aleksandrzak-Piekarczyk T."/>
            <person name="Szatraj K."/>
            <person name="Zielenkiewicz U."/>
            <person name="Pilsyk S."/>
            <person name="Malc E."/>
            <person name="Mieczkowski P."/>
            <person name="Kruszewska J.S."/>
            <person name="Biernat P."/>
            <person name="Pawlowska J."/>
        </authorList>
    </citation>
    <scope>NUCLEOTIDE SEQUENCE</scope>
    <source>
        <strain evidence="7">WA0000017839</strain>
    </source>
</reference>
<dbReference type="PROSITE" id="PS51294">
    <property type="entry name" value="HTH_MYB"/>
    <property type="match status" value="3"/>
</dbReference>
<feature type="domain" description="Myb-like" evidence="5">
    <location>
        <begin position="178"/>
        <end position="229"/>
    </location>
</feature>
<feature type="domain" description="HTH myb-type" evidence="6">
    <location>
        <begin position="77"/>
        <end position="111"/>
    </location>
</feature>
<dbReference type="GO" id="GO:0042796">
    <property type="term" value="P:snRNA transcription by RNA polymerase III"/>
    <property type="evidence" value="ECO:0007669"/>
    <property type="project" value="TreeGrafter"/>
</dbReference>
<dbReference type="GO" id="GO:0042795">
    <property type="term" value="P:snRNA transcription by RNA polymerase II"/>
    <property type="evidence" value="ECO:0007669"/>
    <property type="project" value="TreeGrafter"/>
</dbReference>
<dbReference type="SUPFAM" id="SSF46689">
    <property type="entry name" value="Homeodomain-like"/>
    <property type="match status" value="5"/>
</dbReference>
<feature type="domain" description="Myb-like" evidence="5">
    <location>
        <begin position="80"/>
        <end position="122"/>
    </location>
</feature>
<dbReference type="GO" id="GO:0001006">
    <property type="term" value="F:RNA polymerase III type 3 promoter sequence-specific DNA binding"/>
    <property type="evidence" value="ECO:0007669"/>
    <property type="project" value="TreeGrafter"/>
</dbReference>
<evidence type="ECO:0000259" key="5">
    <source>
        <dbReference type="PROSITE" id="PS50090"/>
    </source>
</evidence>
<dbReference type="InterPro" id="IPR009057">
    <property type="entry name" value="Homeodomain-like_sf"/>
</dbReference>
<dbReference type="EMBL" id="JAEPRD010000100">
    <property type="protein sequence ID" value="KAG2199146.1"/>
    <property type="molecule type" value="Genomic_DNA"/>
</dbReference>
<comment type="caution">
    <text evidence="7">The sequence shown here is derived from an EMBL/GenBank/DDBJ whole genome shotgun (WGS) entry which is preliminary data.</text>
</comment>
<dbReference type="Gene3D" id="1.10.10.60">
    <property type="entry name" value="Homeodomain-like"/>
    <property type="match status" value="3"/>
</dbReference>
<dbReference type="CDD" id="cd00167">
    <property type="entry name" value="SANT"/>
    <property type="match status" value="3"/>
</dbReference>
<feature type="domain" description="HTH myb-type" evidence="6">
    <location>
        <begin position="178"/>
        <end position="233"/>
    </location>
</feature>
<evidence type="ECO:0000313" key="7">
    <source>
        <dbReference type="EMBL" id="KAG2199146.1"/>
    </source>
</evidence>
<keyword evidence="1" id="KW-0805">Transcription regulation</keyword>
<evidence type="ECO:0000256" key="1">
    <source>
        <dbReference type="ARBA" id="ARBA00023015"/>
    </source>
</evidence>
<dbReference type="Pfam" id="PF00249">
    <property type="entry name" value="Myb_DNA-binding"/>
    <property type="match status" value="1"/>
</dbReference>
<dbReference type="AlphaFoldDB" id="A0A8H7UUJ7"/>
<dbReference type="Proteomes" id="UP000603453">
    <property type="component" value="Unassembled WGS sequence"/>
</dbReference>
<dbReference type="GO" id="GO:0019185">
    <property type="term" value="C:snRNA-activating protein complex"/>
    <property type="evidence" value="ECO:0007669"/>
    <property type="project" value="TreeGrafter"/>
</dbReference>
<dbReference type="OrthoDB" id="2143914at2759"/>
<proteinExistence type="predicted"/>
<gene>
    <name evidence="7" type="ORF">INT47_009885</name>
</gene>
<dbReference type="GO" id="GO:0000978">
    <property type="term" value="F:RNA polymerase II cis-regulatory region sequence-specific DNA binding"/>
    <property type="evidence" value="ECO:0007669"/>
    <property type="project" value="TreeGrafter"/>
</dbReference>
<feature type="domain" description="Myb-like" evidence="5">
    <location>
        <begin position="231"/>
        <end position="280"/>
    </location>
</feature>